<organism evidence="1 2">
    <name type="scientific">Enhygromyxa salina</name>
    <dbReference type="NCBI Taxonomy" id="215803"/>
    <lineage>
        <taxon>Bacteria</taxon>
        <taxon>Pseudomonadati</taxon>
        <taxon>Myxococcota</taxon>
        <taxon>Polyangia</taxon>
        <taxon>Nannocystales</taxon>
        <taxon>Nannocystaceae</taxon>
        <taxon>Enhygromyxa</taxon>
    </lineage>
</organism>
<proteinExistence type="predicted"/>
<protein>
    <submittedName>
        <fullName evidence="1">Uncharacterized protein</fullName>
    </submittedName>
</protein>
<accession>A0A2S9XPS0</accession>
<name>A0A2S9XPS0_9BACT</name>
<reference evidence="1 2" key="1">
    <citation type="submission" date="2018-03" db="EMBL/GenBank/DDBJ databases">
        <title>Draft Genome Sequences of the Obligatory Marine Myxobacteria Enhygromyxa salina SWB007.</title>
        <authorList>
            <person name="Poehlein A."/>
            <person name="Moghaddam J.A."/>
            <person name="Harms H."/>
            <person name="Alanjari M."/>
            <person name="Koenig G.M."/>
            <person name="Daniel R."/>
            <person name="Schaeberle T.F."/>
        </authorList>
    </citation>
    <scope>NUCLEOTIDE SEQUENCE [LARGE SCALE GENOMIC DNA]</scope>
    <source>
        <strain evidence="1 2">SWB007</strain>
    </source>
</reference>
<gene>
    <name evidence="1" type="ORF">ENSA7_76900</name>
</gene>
<evidence type="ECO:0000313" key="1">
    <source>
        <dbReference type="EMBL" id="PRP94867.1"/>
    </source>
</evidence>
<dbReference type="EMBL" id="PVNL01000139">
    <property type="protein sequence ID" value="PRP94867.1"/>
    <property type="molecule type" value="Genomic_DNA"/>
</dbReference>
<comment type="caution">
    <text evidence="1">The sequence shown here is derived from an EMBL/GenBank/DDBJ whole genome shotgun (WGS) entry which is preliminary data.</text>
</comment>
<sequence>MLETPDCVGCEPAPFGQLFLSEPPNFAETLDVSPK</sequence>
<evidence type="ECO:0000313" key="2">
    <source>
        <dbReference type="Proteomes" id="UP000238823"/>
    </source>
</evidence>
<dbReference type="AlphaFoldDB" id="A0A2S9XPS0"/>
<dbReference type="Proteomes" id="UP000238823">
    <property type="component" value="Unassembled WGS sequence"/>
</dbReference>